<evidence type="ECO:0000256" key="1">
    <source>
        <dbReference type="ARBA" id="ARBA00001033"/>
    </source>
</evidence>
<dbReference type="PROSITE" id="PS00630">
    <property type="entry name" value="IMP_2"/>
    <property type="match status" value="1"/>
</dbReference>
<dbReference type="CDD" id="cd01639">
    <property type="entry name" value="IMPase"/>
    <property type="match status" value="1"/>
</dbReference>
<dbReference type="Pfam" id="PF00459">
    <property type="entry name" value="Inositol_P"/>
    <property type="match status" value="1"/>
</dbReference>
<keyword evidence="8" id="KW-1185">Reference proteome</keyword>
<protein>
    <recommendedName>
        <fullName evidence="6">Inositol-1-monophosphatase</fullName>
        <ecNumber evidence="6">3.1.3.25</ecNumber>
    </recommendedName>
</protein>
<keyword evidence="6" id="KW-0378">Hydrolase</keyword>
<dbReference type="PANTHER" id="PTHR20854:SF4">
    <property type="entry name" value="INOSITOL-1-MONOPHOSPHATASE-RELATED"/>
    <property type="match status" value="1"/>
</dbReference>
<dbReference type="InterPro" id="IPR033942">
    <property type="entry name" value="IMPase"/>
</dbReference>
<comment type="similarity">
    <text evidence="3 6">Belongs to the inositol monophosphatase superfamily.</text>
</comment>
<evidence type="ECO:0000256" key="5">
    <source>
        <dbReference type="ARBA" id="ARBA00022842"/>
    </source>
</evidence>
<keyword evidence="4 6" id="KW-0479">Metal-binding</keyword>
<accession>A0ABR1UYT4</accession>
<organism evidence="7 8">
    <name type="scientific">Apiospora saccharicola</name>
    <dbReference type="NCBI Taxonomy" id="335842"/>
    <lineage>
        <taxon>Eukaryota</taxon>
        <taxon>Fungi</taxon>
        <taxon>Dikarya</taxon>
        <taxon>Ascomycota</taxon>
        <taxon>Pezizomycotina</taxon>
        <taxon>Sordariomycetes</taxon>
        <taxon>Xylariomycetidae</taxon>
        <taxon>Amphisphaeriales</taxon>
        <taxon>Apiosporaceae</taxon>
        <taxon>Apiospora</taxon>
    </lineage>
</organism>
<evidence type="ECO:0000256" key="4">
    <source>
        <dbReference type="ARBA" id="ARBA00022723"/>
    </source>
</evidence>
<dbReference type="PANTHER" id="PTHR20854">
    <property type="entry name" value="INOSITOL MONOPHOSPHATASE"/>
    <property type="match status" value="1"/>
</dbReference>
<keyword evidence="5 6" id="KW-0460">Magnesium</keyword>
<dbReference type="SUPFAM" id="SSF56655">
    <property type="entry name" value="Carbohydrate phosphatase"/>
    <property type="match status" value="1"/>
</dbReference>
<dbReference type="EMBL" id="JAQQWM010000005">
    <property type="protein sequence ID" value="KAK8064073.1"/>
    <property type="molecule type" value="Genomic_DNA"/>
</dbReference>
<comment type="cofactor">
    <cofactor evidence="2 6">
        <name>Mg(2+)</name>
        <dbReference type="ChEBI" id="CHEBI:18420"/>
    </cofactor>
</comment>
<proteinExistence type="inferred from homology"/>
<comment type="catalytic activity">
    <reaction evidence="1 6">
        <text>a myo-inositol phosphate + H2O = myo-inositol + phosphate</text>
        <dbReference type="Rhea" id="RHEA:24056"/>
        <dbReference type="ChEBI" id="CHEBI:15377"/>
        <dbReference type="ChEBI" id="CHEBI:17268"/>
        <dbReference type="ChEBI" id="CHEBI:43474"/>
        <dbReference type="ChEBI" id="CHEBI:84139"/>
        <dbReference type="EC" id="3.1.3.25"/>
    </reaction>
</comment>
<evidence type="ECO:0000313" key="7">
    <source>
        <dbReference type="EMBL" id="KAK8064073.1"/>
    </source>
</evidence>
<evidence type="ECO:0000256" key="2">
    <source>
        <dbReference type="ARBA" id="ARBA00001946"/>
    </source>
</evidence>
<comment type="caution">
    <text evidence="7">The sequence shown here is derived from an EMBL/GenBank/DDBJ whole genome shotgun (WGS) entry which is preliminary data.</text>
</comment>
<dbReference type="InterPro" id="IPR020550">
    <property type="entry name" value="Inositol_monophosphatase_CS"/>
</dbReference>
<name>A0ABR1UYT4_9PEZI</name>
<dbReference type="Proteomes" id="UP001446871">
    <property type="component" value="Unassembled WGS sequence"/>
</dbReference>
<dbReference type="Gene3D" id="3.40.190.80">
    <property type="match status" value="1"/>
</dbReference>
<gene>
    <name evidence="7" type="ORF">PG996_008725</name>
</gene>
<sequence length="314" mass="33912">MAELDLAAIRTFLIEVAKEAGRMIVQASQSQLKTTAKANSKFSARVVFPGTDIVTETDKEVETFISQRLGEKYPSFEFLGEESHIAGQKIHEGVPTFVVDPIDGTSNLVHHLPDVCVSIGLVFGGRSIVGVVYNPFDDELWYGHRGGGAYTQKHGEPAQMLPLYAPPFEEAGAGVGRLTGACIGVDWGSDREGPEFELNLKVFTALARTQRTGGKFVNSLRCVGSAVSAICRTAAGQQDMFWECGCWAWDVAAAWCILSEAGGVIVDGGVPGNWDPAIDNRRYLAVRPAAAGQRQAIEEFWSVLGDDRSDYGPP</sequence>
<comment type="pathway">
    <text evidence="6">Polyol metabolism; myo-inositol biosynthesis; myo-inositol from D-glucose 6-phosphate: step 2/2.</text>
</comment>
<evidence type="ECO:0000256" key="3">
    <source>
        <dbReference type="ARBA" id="ARBA00009759"/>
    </source>
</evidence>
<dbReference type="EC" id="3.1.3.25" evidence="6"/>
<dbReference type="InterPro" id="IPR000760">
    <property type="entry name" value="Inositol_monophosphatase-like"/>
</dbReference>
<reference evidence="7 8" key="1">
    <citation type="submission" date="2023-01" db="EMBL/GenBank/DDBJ databases">
        <title>Analysis of 21 Apiospora genomes using comparative genomics revels a genus with tremendous synthesis potential of carbohydrate active enzymes and secondary metabolites.</title>
        <authorList>
            <person name="Sorensen T."/>
        </authorList>
    </citation>
    <scope>NUCLEOTIDE SEQUENCE [LARGE SCALE GENOMIC DNA]</scope>
    <source>
        <strain evidence="7 8">CBS 83171</strain>
    </source>
</reference>
<evidence type="ECO:0000313" key="8">
    <source>
        <dbReference type="Proteomes" id="UP001446871"/>
    </source>
</evidence>
<evidence type="ECO:0000256" key="6">
    <source>
        <dbReference type="RuleBase" id="RU364068"/>
    </source>
</evidence>
<dbReference type="Gene3D" id="3.30.540.10">
    <property type="entry name" value="Fructose-1,6-Bisphosphatase, subunit A, domain 1"/>
    <property type="match status" value="1"/>
</dbReference>
<dbReference type="PRINTS" id="PR00377">
    <property type="entry name" value="IMPHPHTASES"/>
</dbReference>